<sequence length="78" mass="9117">MLLMYVSITLSLSLSIFQSSFLSSFKTLMPNRLLRRQQCLINLQYSIVNINGLIRFHLCHTMISQTIHVHLSCVYDNR</sequence>
<dbReference type="InParanoid" id="A0A251UK80"/>
<gene>
    <name evidence="1" type="ORF">HannXRQ_Chr05g0129411</name>
</gene>
<dbReference type="EMBL" id="CM007894">
    <property type="protein sequence ID" value="OTG23777.1"/>
    <property type="molecule type" value="Genomic_DNA"/>
</dbReference>
<name>A0A251UK80_HELAN</name>
<proteinExistence type="predicted"/>
<dbReference type="Proteomes" id="UP000215914">
    <property type="component" value="Chromosome 5"/>
</dbReference>
<evidence type="ECO:0000313" key="2">
    <source>
        <dbReference type="Proteomes" id="UP000215914"/>
    </source>
</evidence>
<protein>
    <submittedName>
        <fullName evidence="1">Uncharacterized protein</fullName>
    </submittedName>
</protein>
<keyword evidence="2" id="KW-1185">Reference proteome</keyword>
<organism evidence="1 2">
    <name type="scientific">Helianthus annuus</name>
    <name type="common">Common sunflower</name>
    <dbReference type="NCBI Taxonomy" id="4232"/>
    <lineage>
        <taxon>Eukaryota</taxon>
        <taxon>Viridiplantae</taxon>
        <taxon>Streptophyta</taxon>
        <taxon>Embryophyta</taxon>
        <taxon>Tracheophyta</taxon>
        <taxon>Spermatophyta</taxon>
        <taxon>Magnoliopsida</taxon>
        <taxon>eudicotyledons</taxon>
        <taxon>Gunneridae</taxon>
        <taxon>Pentapetalae</taxon>
        <taxon>asterids</taxon>
        <taxon>campanulids</taxon>
        <taxon>Asterales</taxon>
        <taxon>Asteraceae</taxon>
        <taxon>Asteroideae</taxon>
        <taxon>Heliantheae alliance</taxon>
        <taxon>Heliantheae</taxon>
        <taxon>Helianthus</taxon>
    </lineage>
</organism>
<reference evidence="2" key="1">
    <citation type="journal article" date="2017" name="Nature">
        <title>The sunflower genome provides insights into oil metabolism, flowering and Asterid evolution.</title>
        <authorList>
            <person name="Badouin H."/>
            <person name="Gouzy J."/>
            <person name="Grassa C.J."/>
            <person name="Murat F."/>
            <person name="Staton S.E."/>
            <person name="Cottret L."/>
            <person name="Lelandais-Briere C."/>
            <person name="Owens G.L."/>
            <person name="Carrere S."/>
            <person name="Mayjonade B."/>
            <person name="Legrand L."/>
            <person name="Gill N."/>
            <person name="Kane N.C."/>
            <person name="Bowers J.E."/>
            <person name="Hubner S."/>
            <person name="Bellec A."/>
            <person name="Berard A."/>
            <person name="Berges H."/>
            <person name="Blanchet N."/>
            <person name="Boniface M.C."/>
            <person name="Brunel D."/>
            <person name="Catrice O."/>
            <person name="Chaidir N."/>
            <person name="Claudel C."/>
            <person name="Donnadieu C."/>
            <person name="Faraut T."/>
            <person name="Fievet G."/>
            <person name="Helmstetter N."/>
            <person name="King M."/>
            <person name="Knapp S.J."/>
            <person name="Lai Z."/>
            <person name="Le Paslier M.C."/>
            <person name="Lippi Y."/>
            <person name="Lorenzon L."/>
            <person name="Mandel J.R."/>
            <person name="Marage G."/>
            <person name="Marchand G."/>
            <person name="Marquand E."/>
            <person name="Bret-Mestries E."/>
            <person name="Morien E."/>
            <person name="Nambeesan S."/>
            <person name="Nguyen T."/>
            <person name="Pegot-Espagnet P."/>
            <person name="Pouilly N."/>
            <person name="Raftis F."/>
            <person name="Sallet E."/>
            <person name="Schiex T."/>
            <person name="Thomas J."/>
            <person name="Vandecasteele C."/>
            <person name="Vares D."/>
            <person name="Vear F."/>
            <person name="Vautrin S."/>
            <person name="Crespi M."/>
            <person name="Mangin B."/>
            <person name="Burke J.M."/>
            <person name="Salse J."/>
            <person name="Munos S."/>
            <person name="Vincourt P."/>
            <person name="Rieseberg L.H."/>
            <person name="Langlade N.B."/>
        </authorList>
    </citation>
    <scope>NUCLEOTIDE SEQUENCE [LARGE SCALE GENOMIC DNA]</scope>
    <source>
        <strain evidence="2">cv. SF193</strain>
    </source>
</reference>
<accession>A0A251UK80</accession>
<evidence type="ECO:0000313" key="1">
    <source>
        <dbReference type="EMBL" id="OTG23777.1"/>
    </source>
</evidence>
<dbReference type="AlphaFoldDB" id="A0A251UK80"/>